<sequence>MLAATFIAQLMLGVLWLVERRVRPGRSRLGLFYLIGTTAVFLASYALSLPLGVRWLEDSGVFQGDDLPDSAFDVALDLLVLGPLVWLLARGPILKRQDDPWAARYALAYFATALLLGVGLFVQVHSLYFLAYLLAAWRVRRAAVREGPPEPAGGPA</sequence>
<reference evidence="2 3" key="1">
    <citation type="submission" date="2018-08" db="EMBL/GenBank/DDBJ databases">
        <title>Meiothermus terrae DSM 26712 genome sequencing project.</title>
        <authorList>
            <person name="Da Costa M.S."/>
            <person name="Albuquerque L."/>
            <person name="Raposo P."/>
            <person name="Froufe H.J.C."/>
            <person name="Barroso C.S."/>
            <person name="Egas C."/>
        </authorList>
    </citation>
    <scope>NUCLEOTIDE SEQUENCE [LARGE SCALE GENOMIC DNA]</scope>
    <source>
        <strain evidence="2 3">DSM 26712</strain>
    </source>
</reference>
<gene>
    <name evidence="2" type="ORF">Mterra_03226</name>
</gene>
<proteinExistence type="predicted"/>
<dbReference type="EMBL" id="QXDL01000182">
    <property type="protein sequence ID" value="RIH81341.1"/>
    <property type="molecule type" value="Genomic_DNA"/>
</dbReference>
<evidence type="ECO:0000313" key="2">
    <source>
        <dbReference type="EMBL" id="RIH81341.1"/>
    </source>
</evidence>
<feature type="transmembrane region" description="Helical" evidence="1">
    <location>
        <begin position="109"/>
        <end position="135"/>
    </location>
</feature>
<dbReference type="Proteomes" id="UP000265715">
    <property type="component" value="Unassembled WGS sequence"/>
</dbReference>
<evidence type="ECO:0000313" key="3">
    <source>
        <dbReference type="Proteomes" id="UP000265715"/>
    </source>
</evidence>
<keyword evidence="3" id="KW-1185">Reference proteome</keyword>
<name>A0A399EGD1_9DEIN</name>
<feature type="transmembrane region" description="Helical" evidence="1">
    <location>
        <begin position="30"/>
        <end position="49"/>
    </location>
</feature>
<keyword evidence="1" id="KW-0812">Transmembrane</keyword>
<protein>
    <submittedName>
        <fullName evidence="2">Uncharacterized protein</fullName>
    </submittedName>
</protein>
<evidence type="ECO:0000256" key="1">
    <source>
        <dbReference type="SAM" id="Phobius"/>
    </source>
</evidence>
<comment type="caution">
    <text evidence="2">The sequence shown here is derived from an EMBL/GenBank/DDBJ whole genome shotgun (WGS) entry which is preliminary data.</text>
</comment>
<dbReference type="AlphaFoldDB" id="A0A399EGD1"/>
<keyword evidence="1" id="KW-0472">Membrane</keyword>
<feature type="transmembrane region" description="Helical" evidence="1">
    <location>
        <begin position="70"/>
        <end position="89"/>
    </location>
</feature>
<accession>A0A399EGD1</accession>
<keyword evidence="1" id="KW-1133">Transmembrane helix</keyword>
<organism evidence="2 3">
    <name type="scientific">Calidithermus terrae</name>
    <dbReference type="NCBI Taxonomy" id="1408545"/>
    <lineage>
        <taxon>Bacteria</taxon>
        <taxon>Thermotogati</taxon>
        <taxon>Deinococcota</taxon>
        <taxon>Deinococci</taxon>
        <taxon>Thermales</taxon>
        <taxon>Thermaceae</taxon>
        <taxon>Calidithermus</taxon>
    </lineage>
</organism>